<protein>
    <submittedName>
        <fullName evidence="3">Metal-dependent hydrolase</fullName>
    </submittedName>
</protein>
<reference evidence="3 4" key="1">
    <citation type="submission" date="2023-04" db="EMBL/GenBank/DDBJ databases">
        <title>Forest soil microbial communities from Buena Vista Peninsula, Colon Province, Panama.</title>
        <authorList>
            <person name="Bouskill N."/>
        </authorList>
    </citation>
    <scope>NUCLEOTIDE SEQUENCE [LARGE SCALE GENOMIC DNA]</scope>
    <source>
        <strain evidence="3 4">CFH S0262</strain>
    </source>
</reference>
<dbReference type="InterPro" id="IPR002725">
    <property type="entry name" value="YgjP-like_metallopeptidase"/>
</dbReference>
<accession>A0ABT6MCG6</accession>
<evidence type="ECO:0000313" key="3">
    <source>
        <dbReference type="EMBL" id="MDH6282017.1"/>
    </source>
</evidence>
<dbReference type="PANTHER" id="PTHR30399:SF1">
    <property type="entry name" value="UTP PYROPHOSPHATASE"/>
    <property type="match status" value="1"/>
</dbReference>
<name>A0ABT6MCG6_9NOCA</name>
<feature type="region of interest" description="Disordered" evidence="1">
    <location>
        <begin position="1"/>
        <end position="27"/>
    </location>
</feature>
<dbReference type="EMBL" id="JARXVC010000008">
    <property type="protein sequence ID" value="MDH6282017.1"/>
    <property type="molecule type" value="Genomic_DNA"/>
</dbReference>
<keyword evidence="3" id="KW-0378">Hydrolase</keyword>
<dbReference type="Pfam" id="PF01863">
    <property type="entry name" value="YgjP-like"/>
    <property type="match status" value="1"/>
</dbReference>
<keyword evidence="4" id="KW-1185">Reference proteome</keyword>
<dbReference type="PANTHER" id="PTHR30399">
    <property type="entry name" value="UNCHARACTERIZED PROTEIN YGJP"/>
    <property type="match status" value="1"/>
</dbReference>
<gene>
    <name evidence="3" type="ORF">M2280_003240</name>
</gene>
<dbReference type="InterPro" id="IPR053136">
    <property type="entry name" value="UTP_pyrophosphatase-like"/>
</dbReference>
<proteinExistence type="predicted"/>
<feature type="domain" description="YgjP-like metallopeptidase" evidence="2">
    <location>
        <begin position="88"/>
        <end position="167"/>
    </location>
</feature>
<sequence length="211" mass="23133">MPVTGTGISDSGRPEVEIRRSARRRRTVSARREGDKVVVLMPTGLSKAAEADLVAEMIGKLERADRRAAARAERSDVELAERAARLSARWLGGAAVPVSVRWVPSMRTRWASCTPHDGTIRVSELLQTVPSYVLDYVLVHELVHLYVAGGHNDRFWREVRRYPKTERAMGYLEAYSVVTRQPGLLDGIDLADPMLDAAGCGAADDVGVPTA</sequence>
<evidence type="ECO:0000313" key="4">
    <source>
        <dbReference type="Proteomes" id="UP001160334"/>
    </source>
</evidence>
<comment type="caution">
    <text evidence="3">The sequence shown here is derived from an EMBL/GenBank/DDBJ whole genome shotgun (WGS) entry which is preliminary data.</text>
</comment>
<evidence type="ECO:0000259" key="2">
    <source>
        <dbReference type="Pfam" id="PF01863"/>
    </source>
</evidence>
<organism evidence="3 4">
    <name type="scientific">Prescottella agglutinans</name>
    <dbReference type="NCBI Taxonomy" id="1644129"/>
    <lineage>
        <taxon>Bacteria</taxon>
        <taxon>Bacillati</taxon>
        <taxon>Actinomycetota</taxon>
        <taxon>Actinomycetes</taxon>
        <taxon>Mycobacteriales</taxon>
        <taxon>Nocardiaceae</taxon>
        <taxon>Prescottella</taxon>
    </lineage>
</organism>
<dbReference type="Proteomes" id="UP001160334">
    <property type="component" value="Unassembled WGS sequence"/>
</dbReference>
<dbReference type="Gene3D" id="3.30.2010.10">
    <property type="entry name" value="Metalloproteases ('zincins'), catalytic domain"/>
    <property type="match status" value="1"/>
</dbReference>
<dbReference type="CDD" id="cd07344">
    <property type="entry name" value="M48_yhfN_like"/>
    <property type="match status" value="1"/>
</dbReference>
<evidence type="ECO:0000256" key="1">
    <source>
        <dbReference type="SAM" id="MobiDB-lite"/>
    </source>
</evidence>
<dbReference type="GO" id="GO:0016787">
    <property type="term" value="F:hydrolase activity"/>
    <property type="evidence" value="ECO:0007669"/>
    <property type="project" value="UniProtKB-KW"/>
</dbReference>